<reference evidence="11 12" key="1">
    <citation type="submission" date="2022-04" db="EMBL/GenBank/DDBJ databases">
        <title>Positive selection, recombination, and allopatry shape intraspecific diversity of widespread and dominant cyanobacteria.</title>
        <authorList>
            <person name="Wei J."/>
            <person name="Shu W."/>
            <person name="Hu C."/>
        </authorList>
    </citation>
    <scope>NUCLEOTIDE SEQUENCE [LARGE SCALE GENOMIC DNA]</scope>
    <source>
        <strain evidence="11 12">GB2-A5</strain>
    </source>
</reference>
<dbReference type="Pfam" id="PF08447">
    <property type="entry name" value="PAS_3"/>
    <property type="match status" value="1"/>
</dbReference>
<dbReference type="Pfam" id="PF00512">
    <property type="entry name" value="HisKA"/>
    <property type="match status" value="1"/>
</dbReference>
<dbReference type="PROSITE" id="PS50112">
    <property type="entry name" value="PAS"/>
    <property type="match status" value="2"/>
</dbReference>
<evidence type="ECO:0000256" key="4">
    <source>
        <dbReference type="ARBA" id="ARBA00022679"/>
    </source>
</evidence>
<evidence type="ECO:0000256" key="6">
    <source>
        <dbReference type="ARBA" id="ARBA00023012"/>
    </source>
</evidence>
<evidence type="ECO:0000256" key="5">
    <source>
        <dbReference type="ARBA" id="ARBA00022777"/>
    </source>
</evidence>
<feature type="domain" description="Histidine kinase" evidence="8">
    <location>
        <begin position="536"/>
        <end position="748"/>
    </location>
</feature>
<evidence type="ECO:0000259" key="8">
    <source>
        <dbReference type="PROSITE" id="PS50109"/>
    </source>
</evidence>
<evidence type="ECO:0000313" key="12">
    <source>
        <dbReference type="Proteomes" id="UP001442494"/>
    </source>
</evidence>
<keyword evidence="4" id="KW-0808">Transferase</keyword>
<dbReference type="SUPFAM" id="SSF69118">
    <property type="entry name" value="AhpD-like"/>
    <property type="match status" value="1"/>
</dbReference>
<dbReference type="InterPro" id="IPR000700">
    <property type="entry name" value="PAS-assoc_C"/>
</dbReference>
<dbReference type="Proteomes" id="UP001442494">
    <property type="component" value="Unassembled WGS sequence"/>
</dbReference>
<comment type="caution">
    <text evidence="11">The sequence shown here is derived from an EMBL/GenBank/DDBJ whole genome shotgun (WGS) entry which is preliminary data.</text>
</comment>
<evidence type="ECO:0000259" key="9">
    <source>
        <dbReference type="PROSITE" id="PS50112"/>
    </source>
</evidence>
<dbReference type="InterPro" id="IPR029032">
    <property type="entry name" value="AhpD-like"/>
</dbReference>
<dbReference type="PRINTS" id="PR00344">
    <property type="entry name" value="BCTRLSENSOR"/>
</dbReference>
<evidence type="ECO:0000256" key="1">
    <source>
        <dbReference type="ARBA" id="ARBA00000085"/>
    </source>
</evidence>
<dbReference type="PROSITE" id="PS50113">
    <property type="entry name" value="PAC"/>
    <property type="match status" value="1"/>
</dbReference>
<dbReference type="CDD" id="cd00082">
    <property type="entry name" value="HisKA"/>
    <property type="match status" value="1"/>
</dbReference>
<dbReference type="SUPFAM" id="SSF47384">
    <property type="entry name" value="Homodimeric domain of signal transducing histidine kinase"/>
    <property type="match status" value="1"/>
</dbReference>
<dbReference type="PROSITE" id="PS50109">
    <property type="entry name" value="HIS_KIN"/>
    <property type="match status" value="1"/>
</dbReference>
<keyword evidence="5" id="KW-0418">Kinase</keyword>
<evidence type="ECO:0000256" key="7">
    <source>
        <dbReference type="SAM" id="Coils"/>
    </source>
</evidence>
<sequence>MRTSDEIKAEIEGKFGFFPPFFEPALDTPQVLENLWQQTLSAYVNNPLPSLFKEKLFAYLSRYCSVPYCIVCHSCALRPLGMTAKELLKLLETPPPTGNRESEIENTEESTELLQSEQSLYDYAILIFLKPESAAAYRNQLRQLLGSTNYAHLVAFLGYIKMCHQWVESYPELSYQADLRAESHLTALLEEEPDLVDFFADYNEKIQQEKHRRENLLAAQILELQQVQQALLESEQRFRATFEQAAVGISHVGIDGRWLRVNQKLCEIVGYTREELLELTFQDITYPDDLEADLALVDRLLAGEIETYSMEKRYICKDGSTVWINLTVSLRRGLGTGSWGQGTGDKGLGKSLSNHQFPIPNPQSPIPFPTPEYFICVIEDISDRIQAEQELRESKGQLQAIYDGIVDGLLITDRETTKFLRANAAICNMLGYSESELLSMSVKDIHPPDQLDVIWEKLREKEKETIRHSKNIPCLRKDGSRFFADIGSKVIIYNQIPYNIAFFRDITDRKAAEEQLRQRAEELAIANSHLEQFAYIASHDLQEPLRMVASYTQLLARRYKGKLDDDADDFISYAVEGANRMQQLIKDLLAFYQVGHRAETFEAVNCEKVLLLAIANLTAAIAESGAVVTHNPLPVVLGNAAGLTQLLQNLISNAIKFSQQSPRIHIEARLGDKEWVFSVRDNGIGIDPQYAARIFVIFGRLHTKSDYPGNGIGLAICQKIVNRHQGKIWVESELGKGSTFYFTLPIIN</sequence>
<dbReference type="InterPro" id="IPR035965">
    <property type="entry name" value="PAS-like_dom_sf"/>
</dbReference>
<evidence type="ECO:0000259" key="10">
    <source>
        <dbReference type="PROSITE" id="PS50113"/>
    </source>
</evidence>
<dbReference type="InterPro" id="IPR052162">
    <property type="entry name" value="Sensor_kinase/Photoreceptor"/>
</dbReference>
<dbReference type="InterPro" id="IPR003661">
    <property type="entry name" value="HisK_dim/P_dom"/>
</dbReference>
<dbReference type="Gene3D" id="1.10.287.130">
    <property type="match status" value="1"/>
</dbReference>
<dbReference type="InterPro" id="IPR005467">
    <property type="entry name" value="His_kinase_dom"/>
</dbReference>
<dbReference type="SMART" id="SM00086">
    <property type="entry name" value="PAC"/>
    <property type="match status" value="2"/>
</dbReference>
<dbReference type="InterPro" id="IPR013655">
    <property type="entry name" value="PAS_fold_3"/>
</dbReference>
<feature type="domain" description="PAS" evidence="9">
    <location>
        <begin position="394"/>
        <end position="465"/>
    </location>
</feature>
<feature type="domain" description="PAS" evidence="9">
    <location>
        <begin position="234"/>
        <end position="304"/>
    </location>
</feature>
<keyword evidence="3" id="KW-0597">Phosphoprotein</keyword>
<dbReference type="PANTHER" id="PTHR43304">
    <property type="entry name" value="PHYTOCHROME-LIKE PROTEIN CPH1"/>
    <property type="match status" value="1"/>
</dbReference>
<feature type="coiled-coil region" evidence="7">
    <location>
        <begin position="199"/>
        <end position="237"/>
    </location>
</feature>
<dbReference type="InterPro" id="IPR004358">
    <property type="entry name" value="Sig_transdc_His_kin-like_C"/>
</dbReference>
<accession>A0ABV0JNK5</accession>
<dbReference type="SUPFAM" id="SSF55785">
    <property type="entry name" value="PYP-like sensor domain (PAS domain)"/>
    <property type="match status" value="2"/>
</dbReference>
<dbReference type="InterPro" id="IPR036097">
    <property type="entry name" value="HisK_dim/P_sf"/>
</dbReference>
<dbReference type="RefSeq" id="WP_190426676.1">
    <property type="nucleotide sequence ID" value="NZ_JAMPKK010000020.1"/>
</dbReference>
<dbReference type="Pfam" id="PF02518">
    <property type="entry name" value="HATPase_c"/>
    <property type="match status" value="1"/>
</dbReference>
<dbReference type="EMBL" id="JAMPKK010000020">
    <property type="protein sequence ID" value="MEP0865016.1"/>
    <property type="molecule type" value="Genomic_DNA"/>
</dbReference>
<comment type="catalytic activity">
    <reaction evidence="1">
        <text>ATP + protein L-histidine = ADP + protein N-phospho-L-histidine.</text>
        <dbReference type="EC" id="2.7.13.3"/>
    </reaction>
</comment>
<evidence type="ECO:0000313" key="11">
    <source>
        <dbReference type="EMBL" id="MEP0865016.1"/>
    </source>
</evidence>
<proteinExistence type="predicted"/>
<dbReference type="CDD" id="cd00130">
    <property type="entry name" value="PAS"/>
    <property type="match status" value="2"/>
</dbReference>
<dbReference type="Pfam" id="PF13426">
    <property type="entry name" value="PAS_9"/>
    <property type="match status" value="1"/>
</dbReference>
<dbReference type="NCBIfam" id="TIGR00229">
    <property type="entry name" value="sensory_box"/>
    <property type="match status" value="2"/>
</dbReference>
<gene>
    <name evidence="11" type="ORF">NDI37_11100</name>
</gene>
<dbReference type="Gene3D" id="1.20.1290.10">
    <property type="entry name" value="AhpD-like"/>
    <property type="match status" value="1"/>
</dbReference>
<dbReference type="Gene3D" id="3.30.450.20">
    <property type="entry name" value="PAS domain"/>
    <property type="match status" value="2"/>
</dbReference>
<dbReference type="SMART" id="SM00091">
    <property type="entry name" value="PAS"/>
    <property type="match status" value="2"/>
</dbReference>
<dbReference type="InterPro" id="IPR003594">
    <property type="entry name" value="HATPase_dom"/>
</dbReference>
<dbReference type="EC" id="2.7.13.3" evidence="2"/>
<dbReference type="SMART" id="SM00388">
    <property type="entry name" value="HisKA"/>
    <property type="match status" value="1"/>
</dbReference>
<evidence type="ECO:0000256" key="3">
    <source>
        <dbReference type="ARBA" id="ARBA00022553"/>
    </source>
</evidence>
<feature type="domain" description="PAC" evidence="10">
    <location>
        <begin position="468"/>
        <end position="518"/>
    </location>
</feature>
<dbReference type="PANTHER" id="PTHR43304:SF1">
    <property type="entry name" value="PAC DOMAIN-CONTAINING PROTEIN"/>
    <property type="match status" value="1"/>
</dbReference>
<keyword evidence="6" id="KW-0902">Two-component regulatory system</keyword>
<dbReference type="SMART" id="SM00387">
    <property type="entry name" value="HATPase_c"/>
    <property type="match status" value="1"/>
</dbReference>
<dbReference type="InterPro" id="IPR000014">
    <property type="entry name" value="PAS"/>
</dbReference>
<keyword evidence="7" id="KW-0175">Coiled coil</keyword>
<keyword evidence="12" id="KW-1185">Reference proteome</keyword>
<dbReference type="SUPFAM" id="SSF55874">
    <property type="entry name" value="ATPase domain of HSP90 chaperone/DNA topoisomerase II/histidine kinase"/>
    <property type="match status" value="1"/>
</dbReference>
<dbReference type="Gene3D" id="3.30.565.10">
    <property type="entry name" value="Histidine kinase-like ATPase, C-terminal domain"/>
    <property type="match status" value="1"/>
</dbReference>
<dbReference type="InterPro" id="IPR001610">
    <property type="entry name" value="PAC"/>
</dbReference>
<evidence type="ECO:0000256" key="2">
    <source>
        <dbReference type="ARBA" id="ARBA00012438"/>
    </source>
</evidence>
<protein>
    <recommendedName>
        <fullName evidence="2">histidine kinase</fullName>
        <ecNumber evidence="2">2.7.13.3</ecNumber>
    </recommendedName>
</protein>
<dbReference type="InterPro" id="IPR036890">
    <property type="entry name" value="HATPase_C_sf"/>
</dbReference>
<name>A0ABV0JNK5_9CYAN</name>
<organism evidence="11 12">
    <name type="scientific">Funiculus sociatus GB2-A5</name>
    <dbReference type="NCBI Taxonomy" id="2933946"/>
    <lineage>
        <taxon>Bacteria</taxon>
        <taxon>Bacillati</taxon>
        <taxon>Cyanobacteriota</taxon>
        <taxon>Cyanophyceae</taxon>
        <taxon>Coleofasciculales</taxon>
        <taxon>Coleofasciculaceae</taxon>
        <taxon>Funiculus</taxon>
    </lineage>
</organism>